<dbReference type="Proteomes" id="UP001630303">
    <property type="component" value="Unassembled WGS sequence"/>
</dbReference>
<keyword evidence="1" id="KW-0812">Transmembrane</keyword>
<protein>
    <submittedName>
        <fullName evidence="2">Uncharacterized protein</fullName>
    </submittedName>
</protein>
<sequence length="83" mass="9465">MNDEEGSELRRLSARTRTYVAAMVLSFFLQGAFLVNAVRSEESLGAWLTWGVVFVIALAGIVFTGVRASRLARRYRRLRWGER</sequence>
<organism evidence="2 3">
    <name type="scientific">Microbacterium mcarthurae</name>
    <dbReference type="NCBI Taxonomy" id="3035918"/>
    <lineage>
        <taxon>Bacteria</taxon>
        <taxon>Bacillati</taxon>
        <taxon>Actinomycetota</taxon>
        <taxon>Actinomycetes</taxon>
        <taxon>Micrococcales</taxon>
        <taxon>Microbacteriaceae</taxon>
        <taxon>Microbacterium</taxon>
    </lineage>
</organism>
<dbReference type="RefSeq" id="WP_408905072.1">
    <property type="nucleotide sequence ID" value="NZ_JAROCE010000001.1"/>
</dbReference>
<reference evidence="2 3" key="1">
    <citation type="submission" date="2023-03" db="EMBL/GenBank/DDBJ databases">
        <title>MT1 and MT2 Draft Genomes of Novel Species.</title>
        <authorList>
            <person name="Venkateswaran K."/>
        </authorList>
    </citation>
    <scope>NUCLEOTIDE SEQUENCE [LARGE SCALE GENOMIC DNA]</scope>
    <source>
        <strain evidence="2 3">IF8SW-P5</strain>
    </source>
</reference>
<feature type="transmembrane region" description="Helical" evidence="1">
    <location>
        <begin position="44"/>
        <end position="66"/>
    </location>
</feature>
<evidence type="ECO:0000313" key="3">
    <source>
        <dbReference type="Proteomes" id="UP001630303"/>
    </source>
</evidence>
<evidence type="ECO:0000256" key="1">
    <source>
        <dbReference type="SAM" id="Phobius"/>
    </source>
</evidence>
<keyword evidence="1" id="KW-0472">Membrane</keyword>
<gene>
    <name evidence="2" type="ORF">P5G46_04605</name>
</gene>
<accession>A0ABW9GDN0</accession>
<feature type="transmembrane region" description="Helical" evidence="1">
    <location>
        <begin position="19"/>
        <end position="38"/>
    </location>
</feature>
<comment type="caution">
    <text evidence="2">The sequence shown here is derived from an EMBL/GenBank/DDBJ whole genome shotgun (WGS) entry which is preliminary data.</text>
</comment>
<evidence type="ECO:0000313" key="2">
    <source>
        <dbReference type="EMBL" id="MFM2719778.1"/>
    </source>
</evidence>
<keyword evidence="1" id="KW-1133">Transmembrane helix</keyword>
<proteinExistence type="predicted"/>
<dbReference type="EMBL" id="JAROCE010000001">
    <property type="protein sequence ID" value="MFM2719778.1"/>
    <property type="molecule type" value="Genomic_DNA"/>
</dbReference>
<keyword evidence="3" id="KW-1185">Reference proteome</keyword>
<name>A0ABW9GDN0_9MICO</name>